<evidence type="ECO:0000256" key="3">
    <source>
        <dbReference type="PROSITE-ProRule" id="PRU00023"/>
    </source>
</evidence>
<evidence type="ECO:0000256" key="1">
    <source>
        <dbReference type="ARBA" id="ARBA00022737"/>
    </source>
</evidence>
<evidence type="ECO:0000313" key="6">
    <source>
        <dbReference type="Proteomes" id="UP001595630"/>
    </source>
</evidence>
<dbReference type="SMART" id="SM00248">
    <property type="entry name" value="ANK"/>
    <property type="match status" value="4"/>
</dbReference>
<organism evidence="5 6">
    <name type="scientific">Stutzerimonas tarimensis</name>
    <dbReference type="NCBI Taxonomy" id="1507735"/>
    <lineage>
        <taxon>Bacteria</taxon>
        <taxon>Pseudomonadati</taxon>
        <taxon>Pseudomonadota</taxon>
        <taxon>Gammaproteobacteria</taxon>
        <taxon>Pseudomonadales</taxon>
        <taxon>Pseudomonadaceae</taxon>
        <taxon>Stutzerimonas</taxon>
    </lineage>
</organism>
<protein>
    <submittedName>
        <fullName evidence="5">Ankyrin repeat domain-containing protein</fullName>
    </submittedName>
</protein>
<keyword evidence="2 3" id="KW-0040">ANK repeat</keyword>
<dbReference type="PROSITE" id="PS50297">
    <property type="entry name" value="ANK_REP_REGION"/>
    <property type="match status" value="2"/>
</dbReference>
<evidence type="ECO:0000313" key="5">
    <source>
        <dbReference type="EMBL" id="MFC3608743.1"/>
    </source>
</evidence>
<dbReference type="EMBL" id="JBHRXZ010000022">
    <property type="protein sequence ID" value="MFC3608743.1"/>
    <property type="molecule type" value="Genomic_DNA"/>
</dbReference>
<keyword evidence="1" id="KW-0677">Repeat</keyword>
<feature type="repeat" description="ANK" evidence="3">
    <location>
        <begin position="64"/>
        <end position="96"/>
    </location>
</feature>
<evidence type="ECO:0000256" key="4">
    <source>
        <dbReference type="SAM" id="SignalP"/>
    </source>
</evidence>
<dbReference type="Pfam" id="PF12796">
    <property type="entry name" value="Ank_2"/>
    <property type="match status" value="1"/>
</dbReference>
<reference evidence="6" key="1">
    <citation type="journal article" date="2019" name="Int. J. Syst. Evol. Microbiol.">
        <title>The Global Catalogue of Microorganisms (GCM) 10K type strain sequencing project: providing services to taxonomists for standard genome sequencing and annotation.</title>
        <authorList>
            <consortium name="The Broad Institute Genomics Platform"/>
            <consortium name="The Broad Institute Genome Sequencing Center for Infectious Disease"/>
            <person name="Wu L."/>
            <person name="Ma J."/>
        </authorList>
    </citation>
    <scope>NUCLEOTIDE SEQUENCE [LARGE SCALE GENOMIC DNA]</scope>
    <source>
        <strain evidence="6">KCTC 42447</strain>
    </source>
</reference>
<feature type="signal peptide" evidence="4">
    <location>
        <begin position="1"/>
        <end position="18"/>
    </location>
</feature>
<evidence type="ECO:0000256" key="2">
    <source>
        <dbReference type="ARBA" id="ARBA00023043"/>
    </source>
</evidence>
<dbReference type="Gene3D" id="1.25.40.20">
    <property type="entry name" value="Ankyrin repeat-containing domain"/>
    <property type="match status" value="1"/>
</dbReference>
<proteinExistence type="predicted"/>
<dbReference type="Proteomes" id="UP001595630">
    <property type="component" value="Unassembled WGS sequence"/>
</dbReference>
<accession>A0ABV7T7A7</accession>
<sequence length="181" mass="19325">MKTLIFICALLVTGLSHAGAAGTEGPSVEQQLRGYLLHAARTGDQAMLEEFIGAGFDLNVTDAKGYTALILAAYHGHRDSVERLLEAGADPCIQDLQGNTALMGAIFKGEIRIARRLMSAACSPDQRNANGQTAAMYAALFQRAELLEALREQGADLTLTDRLGNSVERLARGELNGLARP</sequence>
<gene>
    <name evidence="5" type="ORF">ACFOMF_13220</name>
</gene>
<dbReference type="InterPro" id="IPR036770">
    <property type="entry name" value="Ankyrin_rpt-contain_sf"/>
</dbReference>
<dbReference type="Pfam" id="PF00023">
    <property type="entry name" value="Ank"/>
    <property type="match status" value="1"/>
</dbReference>
<dbReference type="RefSeq" id="WP_386365562.1">
    <property type="nucleotide sequence ID" value="NZ_JBHRXZ010000022.1"/>
</dbReference>
<feature type="repeat" description="ANK" evidence="3">
    <location>
        <begin position="130"/>
        <end position="162"/>
    </location>
</feature>
<comment type="caution">
    <text evidence="5">The sequence shown here is derived from an EMBL/GenBank/DDBJ whole genome shotgun (WGS) entry which is preliminary data.</text>
</comment>
<dbReference type="PANTHER" id="PTHR24171">
    <property type="entry name" value="ANKYRIN REPEAT DOMAIN-CONTAINING PROTEIN 39-RELATED"/>
    <property type="match status" value="1"/>
</dbReference>
<dbReference type="InterPro" id="IPR002110">
    <property type="entry name" value="Ankyrin_rpt"/>
</dbReference>
<name>A0ABV7T7A7_9GAMM</name>
<dbReference type="PANTHER" id="PTHR24171:SF8">
    <property type="entry name" value="BRCA1-ASSOCIATED RING DOMAIN PROTEIN 1"/>
    <property type="match status" value="1"/>
</dbReference>
<keyword evidence="6" id="KW-1185">Reference proteome</keyword>
<feature type="chain" id="PRO_5047342051" evidence="4">
    <location>
        <begin position="19"/>
        <end position="181"/>
    </location>
</feature>
<dbReference type="SUPFAM" id="SSF48403">
    <property type="entry name" value="Ankyrin repeat"/>
    <property type="match status" value="1"/>
</dbReference>
<keyword evidence="4" id="KW-0732">Signal</keyword>
<dbReference type="PROSITE" id="PS50088">
    <property type="entry name" value="ANK_REPEAT"/>
    <property type="match status" value="2"/>
</dbReference>